<dbReference type="InterPro" id="IPR001223">
    <property type="entry name" value="Glyco_hydro18_cat"/>
</dbReference>
<dbReference type="InterPro" id="IPR050542">
    <property type="entry name" value="Glycosyl_Hydrlase18_Chitinase"/>
</dbReference>
<dbReference type="GO" id="GO:0000272">
    <property type="term" value="P:polysaccharide catabolic process"/>
    <property type="evidence" value="ECO:0007669"/>
    <property type="project" value="UniProtKB-KW"/>
</dbReference>
<dbReference type="GO" id="GO:0006032">
    <property type="term" value="P:chitin catabolic process"/>
    <property type="evidence" value="ECO:0007669"/>
    <property type="project" value="UniProtKB-KW"/>
</dbReference>
<evidence type="ECO:0000256" key="2">
    <source>
        <dbReference type="ARBA" id="ARBA00012729"/>
    </source>
</evidence>
<evidence type="ECO:0000256" key="1">
    <source>
        <dbReference type="ARBA" id="ARBA00000822"/>
    </source>
</evidence>
<organism evidence="10 11">
    <name type="scientific">Turnera subulata</name>
    <dbReference type="NCBI Taxonomy" id="218843"/>
    <lineage>
        <taxon>Eukaryota</taxon>
        <taxon>Viridiplantae</taxon>
        <taxon>Streptophyta</taxon>
        <taxon>Embryophyta</taxon>
        <taxon>Tracheophyta</taxon>
        <taxon>Spermatophyta</taxon>
        <taxon>Magnoliopsida</taxon>
        <taxon>eudicotyledons</taxon>
        <taxon>Gunneridae</taxon>
        <taxon>Pentapetalae</taxon>
        <taxon>rosids</taxon>
        <taxon>fabids</taxon>
        <taxon>Malpighiales</taxon>
        <taxon>Passifloraceae</taxon>
        <taxon>Turnera</taxon>
    </lineage>
</organism>
<evidence type="ECO:0000256" key="3">
    <source>
        <dbReference type="ARBA" id="ARBA00022801"/>
    </source>
</evidence>
<protein>
    <recommendedName>
        <fullName evidence="2">chitinase</fullName>
        <ecNumber evidence="2">3.2.1.14</ecNumber>
    </recommendedName>
</protein>
<reference evidence="10" key="2">
    <citation type="journal article" date="2023" name="Plants (Basel)">
        <title>Annotation of the Turnera subulata (Passifloraceae) Draft Genome Reveals the S-Locus Evolved after the Divergence of Turneroideae from Passifloroideae in a Stepwise Manner.</title>
        <authorList>
            <person name="Henning P.M."/>
            <person name="Roalson E.H."/>
            <person name="Mir W."/>
            <person name="McCubbin A.G."/>
            <person name="Shore J.S."/>
        </authorList>
    </citation>
    <scope>NUCLEOTIDE SEQUENCE</scope>
    <source>
        <strain evidence="10">F60SS</strain>
    </source>
</reference>
<keyword evidence="3" id="KW-0378">Hydrolase</keyword>
<dbReference type="OrthoDB" id="6020543at2759"/>
<evidence type="ECO:0000313" key="11">
    <source>
        <dbReference type="Proteomes" id="UP001141552"/>
    </source>
</evidence>
<dbReference type="AlphaFoldDB" id="A0A9Q0J9V2"/>
<dbReference type="Gene3D" id="3.20.20.80">
    <property type="entry name" value="Glycosidases"/>
    <property type="match status" value="1"/>
</dbReference>
<keyword evidence="4" id="KW-0146">Chitin degradation</keyword>
<evidence type="ECO:0000256" key="7">
    <source>
        <dbReference type="ARBA" id="ARBA00023326"/>
    </source>
</evidence>
<dbReference type="PANTHER" id="PTHR45708:SF21">
    <property type="entry name" value="ACIDIC ENDOCHITINASE"/>
    <property type="match status" value="1"/>
</dbReference>
<feature type="domain" description="GH18" evidence="9">
    <location>
        <begin position="31"/>
        <end position="291"/>
    </location>
</feature>
<keyword evidence="8" id="KW-0732">Signal</keyword>
<feature type="signal peptide" evidence="8">
    <location>
        <begin position="1"/>
        <end position="27"/>
    </location>
</feature>
<sequence>MISLTNTSVIFLSALLLVLSLGKRSLGSPLPGLVAYWGQSSDDDEFTLDQMCWMYSTVNIGFLDKFGGGQEPELNLGKHCTQDCCTKLSRQITRCQRMGVKVFISLGSDGNYTLTSKEDAKKVADYIWMAFLGGNDYGLTFRPLGNAVLDGVDLYIKKSPKNDPTRDFWHELTASLKEHDDPEGKRVYVSASPQCPYPDPYLDRAINNGSVDYVWPRFFNNPSCQYGDDGDQSKLLATYTLWTRSVPSTVQAVAVGIPASRDQAPEGGYMESSIVRDDICTTVYTNALYGGIMLYSFNGLELYPFAKTLEVSGECIAKRQGIVSSSM</sequence>
<keyword evidence="5" id="KW-0119">Carbohydrate metabolism</keyword>
<keyword evidence="11" id="KW-1185">Reference proteome</keyword>
<proteinExistence type="predicted"/>
<comment type="caution">
    <text evidence="10">The sequence shown here is derived from an EMBL/GenBank/DDBJ whole genome shotgun (WGS) entry which is preliminary data.</text>
</comment>
<dbReference type="Pfam" id="PF00704">
    <property type="entry name" value="Glyco_hydro_18"/>
    <property type="match status" value="1"/>
</dbReference>
<gene>
    <name evidence="10" type="ORF">Tsubulata_022887</name>
</gene>
<dbReference type="SUPFAM" id="SSF51445">
    <property type="entry name" value="(Trans)glycosidases"/>
    <property type="match status" value="1"/>
</dbReference>
<evidence type="ECO:0000313" key="10">
    <source>
        <dbReference type="EMBL" id="KAJ4833669.1"/>
    </source>
</evidence>
<comment type="catalytic activity">
    <reaction evidence="1">
        <text>Random endo-hydrolysis of N-acetyl-beta-D-glucosaminide (1-&gt;4)-beta-linkages in chitin and chitodextrins.</text>
        <dbReference type="EC" id="3.2.1.14"/>
    </reaction>
</comment>
<dbReference type="GO" id="GO:0008843">
    <property type="term" value="F:endochitinase activity"/>
    <property type="evidence" value="ECO:0007669"/>
    <property type="project" value="UniProtKB-EC"/>
</dbReference>
<evidence type="ECO:0000259" key="9">
    <source>
        <dbReference type="PROSITE" id="PS51910"/>
    </source>
</evidence>
<keyword evidence="6" id="KW-0326">Glycosidase</keyword>
<dbReference type="EC" id="3.2.1.14" evidence="2"/>
<dbReference type="EMBL" id="JAKUCV010004893">
    <property type="protein sequence ID" value="KAJ4833669.1"/>
    <property type="molecule type" value="Genomic_DNA"/>
</dbReference>
<dbReference type="PROSITE" id="PS51910">
    <property type="entry name" value="GH18_2"/>
    <property type="match status" value="1"/>
</dbReference>
<name>A0A9Q0J9V2_9ROSI</name>
<reference evidence="10" key="1">
    <citation type="submission" date="2022-02" db="EMBL/GenBank/DDBJ databases">
        <authorList>
            <person name="Henning P.M."/>
            <person name="McCubbin A.G."/>
            <person name="Shore J.S."/>
        </authorList>
    </citation>
    <scope>NUCLEOTIDE SEQUENCE</scope>
    <source>
        <strain evidence="10">F60SS</strain>
        <tissue evidence="10">Leaves</tissue>
    </source>
</reference>
<evidence type="ECO:0000256" key="6">
    <source>
        <dbReference type="ARBA" id="ARBA00023295"/>
    </source>
</evidence>
<evidence type="ECO:0000256" key="8">
    <source>
        <dbReference type="SAM" id="SignalP"/>
    </source>
</evidence>
<dbReference type="GO" id="GO:0005576">
    <property type="term" value="C:extracellular region"/>
    <property type="evidence" value="ECO:0007669"/>
    <property type="project" value="TreeGrafter"/>
</dbReference>
<dbReference type="PANTHER" id="PTHR45708">
    <property type="entry name" value="ENDOCHITINASE"/>
    <property type="match status" value="1"/>
</dbReference>
<dbReference type="InterPro" id="IPR017853">
    <property type="entry name" value="GH"/>
</dbReference>
<feature type="chain" id="PRO_5040360306" description="chitinase" evidence="8">
    <location>
        <begin position="28"/>
        <end position="327"/>
    </location>
</feature>
<evidence type="ECO:0000256" key="4">
    <source>
        <dbReference type="ARBA" id="ARBA00023024"/>
    </source>
</evidence>
<keyword evidence="7" id="KW-0624">Polysaccharide degradation</keyword>
<dbReference type="Proteomes" id="UP001141552">
    <property type="component" value="Unassembled WGS sequence"/>
</dbReference>
<evidence type="ECO:0000256" key="5">
    <source>
        <dbReference type="ARBA" id="ARBA00023277"/>
    </source>
</evidence>
<accession>A0A9Q0J9V2</accession>